<sequence length="76" mass="8705">MQIFSDWAIALSFSIKNHPHLYLRLSVNICGKKKVGIAHPTVVYLLESLTQSTKSKTTHLTAQANPFFHQVHQIYR</sequence>
<evidence type="ECO:0000313" key="2">
    <source>
        <dbReference type="Proteomes" id="UP000641646"/>
    </source>
</evidence>
<dbReference type="EMBL" id="JACJPW010000005">
    <property type="protein sequence ID" value="MBD2180166.1"/>
    <property type="molecule type" value="Genomic_DNA"/>
</dbReference>
<gene>
    <name evidence="1" type="ORF">H6G03_03380</name>
</gene>
<organism evidence="1 2">
    <name type="scientific">Aerosakkonema funiforme FACHB-1375</name>
    <dbReference type="NCBI Taxonomy" id="2949571"/>
    <lineage>
        <taxon>Bacteria</taxon>
        <taxon>Bacillati</taxon>
        <taxon>Cyanobacteriota</taxon>
        <taxon>Cyanophyceae</taxon>
        <taxon>Oscillatoriophycideae</taxon>
        <taxon>Aerosakkonematales</taxon>
        <taxon>Aerosakkonemataceae</taxon>
        <taxon>Aerosakkonema</taxon>
    </lineage>
</organism>
<proteinExistence type="predicted"/>
<reference evidence="1" key="2">
    <citation type="submission" date="2020-08" db="EMBL/GenBank/DDBJ databases">
        <authorList>
            <person name="Chen M."/>
            <person name="Teng W."/>
            <person name="Zhao L."/>
            <person name="Hu C."/>
            <person name="Zhou Y."/>
            <person name="Han B."/>
            <person name="Song L."/>
            <person name="Shu W."/>
        </authorList>
    </citation>
    <scope>NUCLEOTIDE SEQUENCE</scope>
    <source>
        <strain evidence="1">FACHB-1375</strain>
    </source>
</reference>
<keyword evidence="2" id="KW-1185">Reference proteome</keyword>
<dbReference type="AlphaFoldDB" id="A0A926VA97"/>
<accession>A0A926VA97</accession>
<comment type="caution">
    <text evidence="1">The sequence shown here is derived from an EMBL/GenBank/DDBJ whole genome shotgun (WGS) entry which is preliminary data.</text>
</comment>
<reference evidence="1" key="1">
    <citation type="journal article" date="2015" name="ISME J.">
        <title>Draft Genome Sequence of Streptomyces incarnatus NRRL8089, which Produces the Nucleoside Antibiotic Sinefungin.</title>
        <authorList>
            <person name="Oshima K."/>
            <person name="Hattori M."/>
            <person name="Shimizu H."/>
            <person name="Fukuda K."/>
            <person name="Nemoto M."/>
            <person name="Inagaki K."/>
            <person name="Tamura T."/>
        </authorList>
    </citation>
    <scope>NUCLEOTIDE SEQUENCE</scope>
    <source>
        <strain evidence="1">FACHB-1375</strain>
    </source>
</reference>
<protein>
    <submittedName>
        <fullName evidence="1">Uncharacterized protein</fullName>
    </submittedName>
</protein>
<dbReference type="Proteomes" id="UP000641646">
    <property type="component" value="Unassembled WGS sequence"/>
</dbReference>
<name>A0A926VA97_9CYAN</name>
<evidence type="ECO:0000313" key="1">
    <source>
        <dbReference type="EMBL" id="MBD2180166.1"/>
    </source>
</evidence>
<dbReference type="RefSeq" id="WP_190462075.1">
    <property type="nucleotide sequence ID" value="NZ_JACJPW010000005.1"/>
</dbReference>